<organism evidence="11 12">
    <name type="scientific">Xanthomonas oryzae pv. oryzicola (strain BLS256)</name>
    <dbReference type="NCBI Taxonomy" id="383407"/>
    <lineage>
        <taxon>Bacteria</taxon>
        <taxon>Pseudomonadati</taxon>
        <taxon>Pseudomonadota</taxon>
        <taxon>Gammaproteobacteria</taxon>
        <taxon>Lysobacterales</taxon>
        <taxon>Lysobacteraceae</taxon>
        <taxon>Xanthomonas</taxon>
    </lineage>
</organism>
<feature type="domain" description="Tetrapyrrole biosynthesis uroporphyrinogen III synthase" evidence="10">
    <location>
        <begin position="66"/>
        <end position="280"/>
    </location>
</feature>
<comment type="catalytic activity">
    <reaction evidence="8 9">
        <text>hydroxymethylbilane = uroporphyrinogen III + H2O</text>
        <dbReference type="Rhea" id="RHEA:18965"/>
        <dbReference type="ChEBI" id="CHEBI:15377"/>
        <dbReference type="ChEBI" id="CHEBI:57308"/>
        <dbReference type="ChEBI" id="CHEBI:57845"/>
        <dbReference type="EC" id="4.2.1.75"/>
    </reaction>
</comment>
<evidence type="ECO:0000256" key="4">
    <source>
        <dbReference type="ARBA" id="ARBA00023239"/>
    </source>
</evidence>
<accession>G7TKN2</accession>
<dbReference type="GO" id="GO:0004852">
    <property type="term" value="F:uroporphyrinogen-III synthase activity"/>
    <property type="evidence" value="ECO:0007669"/>
    <property type="project" value="UniProtKB-UniRule"/>
</dbReference>
<evidence type="ECO:0000256" key="1">
    <source>
        <dbReference type="ARBA" id="ARBA00004772"/>
    </source>
</evidence>
<evidence type="ECO:0000256" key="7">
    <source>
        <dbReference type="ARBA" id="ARBA00040167"/>
    </source>
</evidence>
<dbReference type="GO" id="GO:0006782">
    <property type="term" value="P:protoporphyrinogen IX biosynthetic process"/>
    <property type="evidence" value="ECO:0007669"/>
    <property type="project" value="UniProtKB-UniRule"/>
</dbReference>
<dbReference type="UniPathway" id="UPA00251">
    <property type="reaction ID" value="UER00320"/>
</dbReference>
<keyword evidence="4 9" id="KW-0456">Lyase</keyword>
<dbReference type="Proteomes" id="UP000008851">
    <property type="component" value="Chromosome"/>
</dbReference>
<evidence type="ECO:0000256" key="5">
    <source>
        <dbReference type="ARBA" id="ARBA00023244"/>
    </source>
</evidence>
<evidence type="ECO:0000256" key="8">
    <source>
        <dbReference type="ARBA" id="ARBA00048617"/>
    </source>
</evidence>
<evidence type="ECO:0000313" key="12">
    <source>
        <dbReference type="Proteomes" id="UP000008851"/>
    </source>
</evidence>
<dbReference type="GO" id="GO:0006780">
    <property type="term" value="P:uroporphyrinogen III biosynthetic process"/>
    <property type="evidence" value="ECO:0007669"/>
    <property type="project" value="UniProtKB-UniRule"/>
</dbReference>
<evidence type="ECO:0000256" key="6">
    <source>
        <dbReference type="ARBA" id="ARBA00037589"/>
    </source>
</evidence>
<dbReference type="KEGG" id="xor:XOC_0312"/>
<dbReference type="Pfam" id="PF02602">
    <property type="entry name" value="HEM4"/>
    <property type="match status" value="1"/>
</dbReference>
<dbReference type="eggNOG" id="COG1587">
    <property type="taxonomic scope" value="Bacteria"/>
</dbReference>
<dbReference type="NCBIfam" id="NF006454">
    <property type="entry name" value="PRK08811.1"/>
    <property type="match status" value="1"/>
</dbReference>
<evidence type="ECO:0000256" key="2">
    <source>
        <dbReference type="ARBA" id="ARBA00008133"/>
    </source>
</evidence>
<name>G7TKN2_XANOB</name>
<sequence>MRNSGYQNIAAAAGTSPSIRAGTPGYGDIAPQVAALSHNHAMTGLAHPDAAWTLISLRPSGEHAPLRRAVARHGGWVLALSPWRLQTNDAPQAREALRQALAAPIAVFTSPAAVQAAHRLVPLQRPAQVHWVSVGDGTARALQACGIDTVVRPTRMDSEGLLALPLLQAPLQAVGLITAPGGRGMLAPTLEQRGARIVRADVYQRIPLRLRASAIQALSHALPRSVLALSSAEALSLVLQQLPAALIEKWQQRPVVASSDRMLDAAHAAGFIHRMRAEGPLPRQLAAAAAAIVTPPLPC</sequence>
<gene>
    <name evidence="11" type="primary">hemD</name>
    <name evidence="11" type="ORF">XOC_0312</name>
</gene>
<dbReference type="HOGENOM" id="CLU_011276_9_4_6"/>
<dbReference type="PANTHER" id="PTHR38042">
    <property type="entry name" value="UROPORPHYRINOGEN-III SYNTHASE, CHLOROPLASTIC"/>
    <property type="match status" value="1"/>
</dbReference>
<dbReference type="EMBL" id="CP003057">
    <property type="protein sequence ID" value="AEQ94549.1"/>
    <property type="molecule type" value="Genomic_DNA"/>
</dbReference>
<protein>
    <recommendedName>
        <fullName evidence="7 9">Uroporphyrinogen-III synthase</fullName>
        <ecNumber evidence="3 9">4.2.1.75</ecNumber>
    </recommendedName>
</protein>
<dbReference type="CDD" id="cd06578">
    <property type="entry name" value="HemD"/>
    <property type="match status" value="1"/>
</dbReference>
<evidence type="ECO:0000256" key="3">
    <source>
        <dbReference type="ARBA" id="ARBA00013109"/>
    </source>
</evidence>
<proteinExistence type="inferred from homology"/>
<reference evidence="11 12" key="1">
    <citation type="journal article" date="2011" name="J. Bacteriol.">
        <title>Two new complete genome sequences offer insight into host and tissue specificity of plant pathogenic Xanthomonas spp.</title>
        <authorList>
            <person name="Bogdanove A.J."/>
            <person name="Koebnik R."/>
            <person name="Lu H."/>
            <person name="Furutani A."/>
            <person name="Angiuoli S.V."/>
            <person name="Patil P.B."/>
            <person name="Van Sluys M.A."/>
            <person name="Ryan R.P."/>
            <person name="Meyer D.F."/>
            <person name="Han S.W."/>
            <person name="Aparna G."/>
            <person name="Rajaram M."/>
            <person name="Delcher A.L."/>
            <person name="Phillippy A.M."/>
            <person name="Puiu D."/>
            <person name="Schatz M.C."/>
            <person name="Shumway M."/>
            <person name="Sommer D.D."/>
            <person name="Trapnell C."/>
            <person name="Benahmed F."/>
            <person name="Dimitrov G."/>
            <person name="Madupu R."/>
            <person name="Radune D."/>
            <person name="Sullivan S."/>
            <person name="Jha G."/>
            <person name="Ishihara H."/>
            <person name="Lee S.W."/>
            <person name="Pandey A."/>
            <person name="Sharma V."/>
            <person name="Sriariyanun M."/>
            <person name="Szurek B."/>
            <person name="Vera-Cruz C.M."/>
            <person name="Dorman K.S."/>
            <person name="Ronald P.C."/>
            <person name="Verdier V."/>
            <person name="Dow J.M."/>
            <person name="Sonti R.V."/>
            <person name="Tsuge S."/>
            <person name="Brendel V.P."/>
            <person name="Rabinowicz P.D."/>
            <person name="Leach J.E."/>
            <person name="White F.F."/>
            <person name="Salzberg S.L."/>
        </authorList>
    </citation>
    <scope>NUCLEOTIDE SEQUENCE [LARGE SCALE GENOMIC DNA]</scope>
    <source>
        <strain evidence="11 12">BLS256</strain>
    </source>
</reference>
<comment type="pathway">
    <text evidence="1 9">Porphyrin-containing compound metabolism; protoporphyrin-IX biosynthesis; coproporphyrinogen-III from 5-aminolevulinate: step 3/4.</text>
</comment>
<dbReference type="InterPro" id="IPR039793">
    <property type="entry name" value="UROS/Hem4"/>
</dbReference>
<comment type="function">
    <text evidence="6 9">Catalyzes cyclization of the linear tetrapyrrole, hydroxymethylbilane, to the macrocyclic uroporphyrinogen III.</text>
</comment>
<comment type="similarity">
    <text evidence="2 9">Belongs to the uroporphyrinogen-III synthase family.</text>
</comment>
<dbReference type="EC" id="4.2.1.75" evidence="3 9"/>
<evidence type="ECO:0000256" key="9">
    <source>
        <dbReference type="RuleBase" id="RU366031"/>
    </source>
</evidence>
<evidence type="ECO:0000313" key="11">
    <source>
        <dbReference type="EMBL" id="AEQ94549.1"/>
    </source>
</evidence>
<dbReference type="PANTHER" id="PTHR38042:SF1">
    <property type="entry name" value="UROPORPHYRINOGEN-III SYNTHASE, CHLOROPLASTIC"/>
    <property type="match status" value="1"/>
</dbReference>
<dbReference type="Gene3D" id="3.40.50.10090">
    <property type="match status" value="2"/>
</dbReference>
<keyword evidence="5 9" id="KW-0627">Porphyrin biosynthesis</keyword>
<dbReference type="AlphaFoldDB" id="G7TKN2"/>
<evidence type="ECO:0000259" key="10">
    <source>
        <dbReference type="Pfam" id="PF02602"/>
    </source>
</evidence>
<dbReference type="SUPFAM" id="SSF69618">
    <property type="entry name" value="HemD-like"/>
    <property type="match status" value="1"/>
</dbReference>
<dbReference type="InterPro" id="IPR036108">
    <property type="entry name" value="4pyrrol_syn_uPrphyn_synt_sf"/>
</dbReference>
<dbReference type="InterPro" id="IPR003754">
    <property type="entry name" value="4pyrrol_synth_uPrphyn_synth"/>
</dbReference>